<proteinExistence type="predicted"/>
<evidence type="ECO:0000313" key="1">
    <source>
        <dbReference type="EMBL" id="BBG94441.1"/>
    </source>
</evidence>
<protein>
    <submittedName>
        <fullName evidence="1">Uncharacterized protein</fullName>
    </submittedName>
</protein>
<reference evidence="1" key="1">
    <citation type="journal article" date="2019" name="Science">
        <title>Mutation of a bHLH transcription factor allowed almond domestication.</title>
        <authorList>
            <person name="Sanchez-Perez R."/>
            <person name="Pavan S."/>
            <person name="Mazzeo R."/>
            <person name="Moldovan C."/>
            <person name="Aiese Cigliano R."/>
            <person name="Del Cueto J."/>
            <person name="Ricciardi F."/>
            <person name="Lotti C."/>
            <person name="Ricciardi L."/>
            <person name="Dicenta F."/>
            <person name="Lopez-Marques R.L."/>
            <person name="Lindberg Moller B."/>
        </authorList>
    </citation>
    <scope>NUCLEOTIDE SEQUENCE</scope>
</reference>
<dbReference type="AlphaFoldDB" id="A0A4Y1QRH5"/>
<organism evidence="1">
    <name type="scientific">Prunus dulcis</name>
    <name type="common">Almond</name>
    <name type="synonym">Amygdalus dulcis</name>
    <dbReference type="NCBI Taxonomy" id="3755"/>
    <lineage>
        <taxon>Eukaryota</taxon>
        <taxon>Viridiplantae</taxon>
        <taxon>Streptophyta</taxon>
        <taxon>Embryophyta</taxon>
        <taxon>Tracheophyta</taxon>
        <taxon>Spermatophyta</taxon>
        <taxon>Magnoliopsida</taxon>
        <taxon>eudicotyledons</taxon>
        <taxon>Gunneridae</taxon>
        <taxon>Pentapetalae</taxon>
        <taxon>rosids</taxon>
        <taxon>fabids</taxon>
        <taxon>Rosales</taxon>
        <taxon>Rosaceae</taxon>
        <taxon>Amygdaloideae</taxon>
        <taxon>Amygdaleae</taxon>
        <taxon>Prunus</taxon>
    </lineage>
</organism>
<feature type="non-terminal residue" evidence="1">
    <location>
        <position position="46"/>
    </location>
</feature>
<sequence>MRDLQEVQRARTTSVNDLVLSQLQGKLCRRANRSFVPDIRQVSDMH</sequence>
<name>A0A4Y1QRH5_PRUDU</name>
<dbReference type="EMBL" id="AP019297">
    <property type="protein sequence ID" value="BBG94441.1"/>
    <property type="molecule type" value="Genomic_DNA"/>
</dbReference>
<gene>
    <name evidence="1" type="ORF">Prudu_002726</name>
</gene>
<accession>A0A4Y1QRH5</accession>